<dbReference type="RefSeq" id="WP_081199991.1">
    <property type="nucleotide sequence ID" value="NZ_FOCZ01000015.1"/>
</dbReference>
<dbReference type="InterPro" id="IPR013830">
    <property type="entry name" value="SGNH_hydro"/>
</dbReference>
<proteinExistence type="predicted"/>
<evidence type="ECO:0000313" key="3">
    <source>
        <dbReference type="Proteomes" id="UP000192610"/>
    </source>
</evidence>
<reference evidence="3" key="1">
    <citation type="submission" date="2016-04" db="EMBL/GenBank/DDBJ databases">
        <authorList>
            <person name="Chen L."/>
            <person name="Zhuang W."/>
            <person name="Wang G."/>
        </authorList>
    </citation>
    <scope>NUCLEOTIDE SEQUENCE [LARGE SCALE GENOMIC DNA]</scope>
    <source>
        <strain evidence="3">17621</strain>
    </source>
</reference>
<dbReference type="CDD" id="cd01832">
    <property type="entry name" value="SGNH_hydrolase_like_1"/>
    <property type="match status" value="1"/>
</dbReference>
<dbReference type="STRING" id="354355.SAMN05660816_05863"/>
<keyword evidence="3" id="KW-1185">Reference proteome</keyword>
<name>A0A1V9EUY4_9BACT</name>
<dbReference type="GO" id="GO:0016788">
    <property type="term" value="F:hydrolase activity, acting on ester bonds"/>
    <property type="evidence" value="ECO:0007669"/>
    <property type="project" value="UniProtKB-ARBA"/>
</dbReference>
<dbReference type="OrthoDB" id="158267at2"/>
<organism evidence="2 3">
    <name type="scientific">Niastella yeongjuensis</name>
    <dbReference type="NCBI Taxonomy" id="354355"/>
    <lineage>
        <taxon>Bacteria</taxon>
        <taxon>Pseudomonadati</taxon>
        <taxon>Bacteroidota</taxon>
        <taxon>Chitinophagia</taxon>
        <taxon>Chitinophagales</taxon>
        <taxon>Chitinophagaceae</taxon>
        <taxon>Niastella</taxon>
    </lineage>
</organism>
<dbReference type="SUPFAM" id="SSF52266">
    <property type="entry name" value="SGNH hydrolase"/>
    <property type="match status" value="1"/>
</dbReference>
<sequence>MSTTYSYLALGDSYTIGEGVPVYENFPYQTVQRLRKAGYALYAAEIVAKTGWTTDELQAGIDGRHFLNTYDVVSLLIGVNNQYRGRSLHEYTQQFESLLKQAIRFAGNRASHVFVISIPDWGVTPYAVNNGKNAAVVAHEIDAFNAVNKSQAEKYSVHYIDITPGTRLAANDASLLAADQLHPSGKEYGLWAEKLAASIKNVLSK</sequence>
<gene>
    <name evidence="2" type="ORF">A4H97_27860</name>
</gene>
<dbReference type="EMBL" id="LVXG01000013">
    <property type="protein sequence ID" value="OQP49714.1"/>
    <property type="molecule type" value="Genomic_DNA"/>
</dbReference>
<dbReference type="Gene3D" id="3.40.50.1110">
    <property type="entry name" value="SGNH hydrolase"/>
    <property type="match status" value="1"/>
</dbReference>
<evidence type="ECO:0000313" key="2">
    <source>
        <dbReference type="EMBL" id="OQP49714.1"/>
    </source>
</evidence>
<dbReference type="AlphaFoldDB" id="A0A1V9EUY4"/>
<accession>A0A1V9EUY4</accession>
<dbReference type="Pfam" id="PF13472">
    <property type="entry name" value="Lipase_GDSL_2"/>
    <property type="match status" value="1"/>
</dbReference>
<dbReference type="Proteomes" id="UP000192610">
    <property type="component" value="Unassembled WGS sequence"/>
</dbReference>
<comment type="caution">
    <text evidence="2">The sequence shown here is derived from an EMBL/GenBank/DDBJ whole genome shotgun (WGS) entry which is preliminary data.</text>
</comment>
<feature type="domain" description="SGNH hydrolase-type esterase" evidence="1">
    <location>
        <begin position="9"/>
        <end position="186"/>
    </location>
</feature>
<dbReference type="InterPro" id="IPR036514">
    <property type="entry name" value="SGNH_hydro_sf"/>
</dbReference>
<evidence type="ECO:0000259" key="1">
    <source>
        <dbReference type="Pfam" id="PF13472"/>
    </source>
</evidence>
<protein>
    <submittedName>
        <fullName evidence="2">Lysophospholipase</fullName>
    </submittedName>
</protein>